<dbReference type="Proteomes" id="UP000193986">
    <property type="component" value="Unassembled WGS sequence"/>
</dbReference>
<dbReference type="EMBL" id="MCFC01000025">
    <property type="protein sequence ID" value="ORY29541.1"/>
    <property type="molecule type" value="Genomic_DNA"/>
</dbReference>
<reference evidence="2 3" key="1">
    <citation type="submission" date="2016-07" db="EMBL/GenBank/DDBJ databases">
        <title>Pervasive Adenine N6-methylation of Active Genes in Fungi.</title>
        <authorList>
            <consortium name="DOE Joint Genome Institute"/>
            <person name="Mondo S.J."/>
            <person name="Dannebaum R.O."/>
            <person name="Kuo R.C."/>
            <person name="Labutti K."/>
            <person name="Haridas S."/>
            <person name="Kuo A."/>
            <person name="Salamov A."/>
            <person name="Ahrendt S.R."/>
            <person name="Lipzen A."/>
            <person name="Sullivan W."/>
            <person name="Andreopoulos W.B."/>
            <person name="Clum A."/>
            <person name="Lindquist E."/>
            <person name="Daum C."/>
            <person name="Ramamoorthy G.K."/>
            <person name="Gryganskyi A."/>
            <person name="Culley D."/>
            <person name="Magnuson J.K."/>
            <person name="James T.Y."/>
            <person name="O'Malley M.A."/>
            <person name="Stajich J.E."/>
            <person name="Spatafora J.W."/>
            <person name="Visel A."/>
            <person name="Grigoriev I.V."/>
        </authorList>
    </citation>
    <scope>NUCLEOTIDE SEQUENCE [LARGE SCALE GENOMIC DNA]</scope>
    <source>
        <strain evidence="2 3">68-887.2</strain>
    </source>
</reference>
<organism evidence="2 3">
    <name type="scientific">Naematelia encephala</name>
    <dbReference type="NCBI Taxonomy" id="71784"/>
    <lineage>
        <taxon>Eukaryota</taxon>
        <taxon>Fungi</taxon>
        <taxon>Dikarya</taxon>
        <taxon>Basidiomycota</taxon>
        <taxon>Agaricomycotina</taxon>
        <taxon>Tremellomycetes</taxon>
        <taxon>Tremellales</taxon>
        <taxon>Naemateliaceae</taxon>
        <taxon>Naematelia</taxon>
    </lineage>
</organism>
<dbReference type="InParanoid" id="A0A1Y2B3Z0"/>
<comment type="caution">
    <text evidence="2">The sequence shown here is derived from an EMBL/GenBank/DDBJ whole genome shotgun (WGS) entry which is preliminary data.</text>
</comment>
<evidence type="ECO:0000313" key="3">
    <source>
        <dbReference type="Proteomes" id="UP000193986"/>
    </source>
</evidence>
<proteinExistence type="predicted"/>
<keyword evidence="3" id="KW-1185">Reference proteome</keyword>
<name>A0A1Y2B3Z0_9TREE</name>
<dbReference type="OrthoDB" id="2579508at2759"/>
<feature type="region of interest" description="Disordered" evidence="1">
    <location>
        <begin position="120"/>
        <end position="143"/>
    </location>
</feature>
<feature type="compositionally biased region" description="Acidic residues" evidence="1">
    <location>
        <begin position="346"/>
        <end position="358"/>
    </location>
</feature>
<accession>A0A1Y2B3Z0</accession>
<sequence length="358" mass="39639">MPQPPLEIADYLSTPLPAIREQFPPGTGGTGPRAEWPEGTLKGVQVIDGFEDEVVKYIGSLPTEPVPAHPAHKYPKFLQVISSLPHVIKSPSDLQKCLSTLPLAAVSSVLTALEADSSDLQTGHQSAQALDRAGYESDGGEEDQAAAVLEGKTKAFQWRFNKSPMGSGEFLLLQQGSEDVKMVVRTINSSALTSADWDEFVVTGPYHYTTKSKASWYWSRQWGACRRLNCRFWALTDYQRWVFGVFDEKREHSWVSPLQDYDVVNPSILQELFYWARSSTGDEKGFKREKKDVSGLPALFPPNPARRVSVSGGKKPRLNSENKVRAANESDVSYYDSYKTVADPTQIEESDAEGADGS</sequence>
<evidence type="ECO:0000313" key="2">
    <source>
        <dbReference type="EMBL" id="ORY29541.1"/>
    </source>
</evidence>
<gene>
    <name evidence="2" type="ORF">BCR39DRAFT_532050</name>
</gene>
<feature type="region of interest" description="Disordered" evidence="1">
    <location>
        <begin position="301"/>
        <end position="358"/>
    </location>
</feature>
<dbReference type="AlphaFoldDB" id="A0A1Y2B3Z0"/>
<evidence type="ECO:0000256" key="1">
    <source>
        <dbReference type="SAM" id="MobiDB-lite"/>
    </source>
</evidence>
<protein>
    <submittedName>
        <fullName evidence="2">Uncharacterized protein</fullName>
    </submittedName>
</protein>
<feature type="compositionally biased region" description="Basic and acidic residues" evidence="1">
    <location>
        <begin position="318"/>
        <end position="328"/>
    </location>
</feature>